<gene>
    <name evidence="1" type="ORF">M9H77_20519</name>
</gene>
<name>A0ACC0AKE7_CATRO</name>
<dbReference type="EMBL" id="CM044705">
    <property type="protein sequence ID" value="KAI5661196.1"/>
    <property type="molecule type" value="Genomic_DNA"/>
</dbReference>
<evidence type="ECO:0000313" key="1">
    <source>
        <dbReference type="EMBL" id="KAI5661196.1"/>
    </source>
</evidence>
<accession>A0ACC0AKE7</accession>
<evidence type="ECO:0000313" key="2">
    <source>
        <dbReference type="Proteomes" id="UP001060085"/>
    </source>
</evidence>
<sequence length="167" mass="18619">MRTNKGTKKQNKYLRGITAPIRALNRIFMNTMFSCAASFDQAASNVVNCGIGAPHQVCAELPRSFSVNSSVSATARESIDREEKELRELIRVVSKKLNEPNYKLVEIQKMKLRTAAEMRSYSVGVGKMGRIDEDWPCEFKELGDDNGGLGVYPRSRSCAVTRKTVVP</sequence>
<comment type="caution">
    <text evidence="1">The sequence shown here is derived from an EMBL/GenBank/DDBJ whole genome shotgun (WGS) entry which is preliminary data.</text>
</comment>
<proteinExistence type="predicted"/>
<keyword evidence="2" id="KW-1185">Reference proteome</keyword>
<reference evidence="2" key="1">
    <citation type="journal article" date="2023" name="Nat. Plants">
        <title>Single-cell RNA sequencing provides a high-resolution roadmap for understanding the multicellular compartmentation of specialized metabolism.</title>
        <authorList>
            <person name="Sun S."/>
            <person name="Shen X."/>
            <person name="Li Y."/>
            <person name="Li Y."/>
            <person name="Wang S."/>
            <person name="Li R."/>
            <person name="Zhang H."/>
            <person name="Shen G."/>
            <person name="Guo B."/>
            <person name="Wei J."/>
            <person name="Xu J."/>
            <person name="St-Pierre B."/>
            <person name="Chen S."/>
            <person name="Sun C."/>
        </authorList>
    </citation>
    <scope>NUCLEOTIDE SEQUENCE [LARGE SCALE GENOMIC DNA]</scope>
</reference>
<protein>
    <submittedName>
        <fullName evidence="1">Uncharacterized protein</fullName>
    </submittedName>
</protein>
<organism evidence="1 2">
    <name type="scientific">Catharanthus roseus</name>
    <name type="common">Madagascar periwinkle</name>
    <name type="synonym">Vinca rosea</name>
    <dbReference type="NCBI Taxonomy" id="4058"/>
    <lineage>
        <taxon>Eukaryota</taxon>
        <taxon>Viridiplantae</taxon>
        <taxon>Streptophyta</taxon>
        <taxon>Embryophyta</taxon>
        <taxon>Tracheophyta</taxon>
        <taxon>Spermatophyta</taxon>
        <taxon>Magnoliopsida</taxon>
        <taxon>eudicotyledons</taxon>
        <taxon>Gunneridae</taxon>
        <taxon>Pentapetalae</taxon>
        <taxon>asterids</taxon>
        <taxon>lamiids</taxon>
        <taxon>Gentianales</taxon>
        <taxon>Apocynaceae</taxon>
        <taxon>Rauvolfioideae</taxon>
        <taxon>Vinceae</taxon>
        <taxon>Catharanthinae</taxon>
        <taxon>Catharanthus</taxon>
    </lineage>
</organism>
<dbReference type="Proteomes" id="UP001060085">
    <property type="component" value="Linkage Group LG05"/>
</dbReference>